<evidence type="ECO:0000259" key="14">
    <source>
        <dbReference type="Pfam" id="PF02542"/>
    </source>
</evidence>
<dbReference type="InterPro" id="IPR020555">
    <property type="entry name" value="MECDP_synthase_CS"/>
</dbReference>
<evidence type="ECO:0000256" key="1">
    <source>
        <dbReference type="ARBA" id="ARBA00000200"/>
    </source>
</evidence>
<dbReference type="RefSeq" id="WP_021329773.1">
    <property type="nucleotide sequence ID" value="NZ_AUZJ01000014.1"/>
</dbReference>
<comment type="similarity">
    <text evidence="6">Belongs to the IspD/TarI cytidylyltransferase family. IspD subfamily.</text>
</comment>
<evidence type="ECO:0000256" key="2">
    <source>
        <dbReference type="ARBA" id="ARBA00001282"/>
    </source>
</evidence>
<proteinExistence type="inferred from homology"/>
<feature type="site" description="Transition state stabilizer" evidence="13">
    <location>
        <position position="269"/>
    </location>
</feature>
<dbReference type="HAMAP" id="MF_00107">
    <property type="entry name" value="IspF"/>
    <property type="match status" value="1"/>
</dbReference>
<dbReference type="SUPFAM" id="SSF53448">
    <property type="entry name" value="Nucleotide-diphospho-sugar transferases"/>
    <property type="match status" value="1"/>
</dbReference>
<dbReference type="GO" id="GO:0019288">
    <property type="term" value="P:isopentenyl diphosphate biosynthetic process, methylerythritol 4-phosphate pathway"/>
    <property type="evidence" value="ECO:0007669"/>
    <property type="project" value="UniProtKB-UniRule"/>
</dbReference>
<comment type="pathway">
    <text evidence="5 13">Isoprenoid biosynthesis; isopentenyl diphosphate biosynthesis via DXP pathway; isopentenyl diphosphate from 1-deoxy-D-xylulose 5-phosphate: step 2/6.</text>
</comment>
<protein>
    <recommendedName>
        <fullName evidence="13">Bifunctional enzyme IspD/IspF</fullName>
    </recommendedName>
    <domain>
        <recommendedName>
            <fullName evidence="13">2-C-methyl-D-erythritol 4-phosphate cytidylyltransferase</fullName>
            <ecNumber evidence="13">2.7.7.60</ecNumber>
        </recommendedName>
        <alternativeName>
            <fullName evidence="13">4-diphosphocytidyl-2C-methyl-D-erythritol synthase</fullName>
        </alternativeName>
        <alternativeName>
            <fullName evidence="13">MEP cytidylyltransferase</fullName>
            <shortName evidence="13">MCT</shortName>
        </alternativeName>
    </domain>
    <domain>
        <recommendedName>
            <fullName evidence="13">2-C-methyl-D-erythritol 2,4-cyclodiphosphate synthase</fullName>
            <shortName evidence="13">MECDP-synthase</shortName>
            <shortName evidence="13">MECPP-synthase</shortName>
            <shortName evidence="13">MECPS</shortName>
            <ecNumber evidence="13">4.6.1.12</ecNumber>
        </recommendedName>
    </domain>
</protein>
<dbReference type="GO" id="GO:0008685">
    <property type="term" value="F:2-C-methyl-D-erythritol 2,4-cyclodiphosphate synthase activity"/>
    <property type="evidence" value="ECO:0007669"/>
    <property type="project" value="UniProtKB-UniRule"/>
</dbReference>
<feature type="site" description="Transition state stabilizer" evidence="13">
    <location>
        <position position="21"/>
    </location>
</feature>
<evidence type="ECO:0000256" key="12">
    <source>
        <dbReference type="ARBA" id="ARBA00023268"/>
    </source>
</evidence>
<dbReference type="InterPro" id="IPR036571">
    <property type="entry name" value="MECDP_synthase_sf"/>
</dbReference>
<evidence type="ECO:0000313" key="15">
    <source>
        <dbReference type="EMBL" id="ERF61229.1"/>
    </source>
</evidence>
<dbReference type="InterPro" id="IPR029044">
    <property type="entry name" value="Nucleotide-diphossugar_trans"/>
</dbReference>
<accession>U2LJQ6</accession>
<comment type="similarity">
    <text evidence="13">In the C-terminal section; belongs to the IspF family.</text>
</comment>
<comment type="function">
    <text evidence="13">Bifunctional enzyme that catalyzes the formation of 4-diphosphocytidyl-2-C-methyl-D-erythritol from CTP and 2-C-methyl-D-erythritol 4-phosphate (MEP) (IspD), and catalyzes the conversion of 4-diphosphocytidyl-2-C-methyl-D-erythritol 2-phosphate (CDP-ME2P) to 2-C-methyl-D-erythritol 2,4-cyclodiphosphate (ME-CPP) with a corresponding release of cytidine 5-monophosphate (CMP) (IspF).</text>
</comment>
<evidence type="ECO:0000256" key="3">
    <source>
        <dbReference type="ARBA" id="ARBA00001968"/>
    </source>
</evidence>
<keyword evidence="8 13" id="KW-0548">Nucleotidyltransferase</keyword>
<evidence type="ECO:0000256" key="7">
    <source>
        <dbReference type="ARBA" id="ARBA00022679"/>
    </source>
</evidence>
<feature type="site" description="Transition state stabilizer" evidence="13">
    <location>
        <position position="28"/>
    </location>
</feature>
<feature type="binding site" evidence="13">
    <location>
        <position position="377"/>
    </location>
    <ligand>
        <name>4-CDP-2-C-methyl-D-erythritol 2-phosphate</name>
        <dbReference type="ChEBI" id="CHEBI:57919"/>
    </ligand>
</feature>
<dbReference type="EC" id="2.7.7.60" evidence="13"/>
<evidence type="ECO:0000313" key="16">
    <source>
        <dbReference type="EMBL" id="ERK04658.1"/>
    </source>
</evidence>
<keyword evidence="11 13" id="KW-0456">Lyase</keyword>
<sequence>MVKKHKIPAAVIIVAAGASSRMGEGVRKQYRPLGRGTVLSEALKPFLKALDCTSLIIAIPFDEDESHARKALASDAEIEALLDTKPLFVRGGVTRQSSVKIALEEAAKNNPPAIVLVHDAARPFVTEKIIVRTAKAALEYGAAVPAIPPADTQKIINDEGFIVEHLKRERMAAVQTPQAFDFMRLLASHRKAENDGKAYTDDTEIWAKYEGDVMTVQGSPENRKITYAGDMHTQTFHTGLGYDVHRLISGRKLMIGGVVIPFDKGEDGHSDGDVLLHAITDALLGAASLGDIGSFFPPEDDAWKDADSVFLLKTVWEKIRKHGWKLVNMDCVVKLERPKFLPYRAQVIESIAHALGGESDSIFVKAKTGEALGDVGKGEAVEAWCTCLLAKN</sequence>
<dbReference type="NCBIfam" id="TIGR00151">
    <property type="entry name" value="ispF"/>
    <property type="match status" value="1"/>
</dbReference>
<keyword evidence="10 13" id="KW-0414">Isoprene biosynthesis</keyword>
<dbReference type="Pfam" id="PF01128">
    <property type="entry name" value="IspD"/>
    <property type="match status" value="1"/>
</dbReference>
<comment type="catalytic activity">
    <reaction evidence="1 13">
        <text>4-CDP-2-C-methyl-D-erythritol 2-phosphate = 2-C-methyl-D-erythritol 2,4-cyclic diphosphate + CMP</text>
        <dbReference type="Rhea" id="RHEA:23864"/>
        <dbReference type="ChEBI" id="CHEBI:57919"/>
        <dbReference type="ChEBI" id="CHEBI:58483"/>
        <dbReference type="ChEBI" id="CHEBI:60377"/>
        <dbReference type="EC" id="4.6.1.12"/>
    </reaction>
</comment>
<dbReference type="eggNOG" id="COG0245">
    <property type="taxonomic scope" value="Bacteria"/>
</dbReference>
<gene>
    <name evidence="15" type="primary">ispF</name>
    <name evidence="13" type="synonym">ispDF</name>
    <name evidence="16" type="ORF">HMPREF0860_1312</name>
    <name evidence="15" type="ORF">HMPREF1325_1934</name>
</gene>
<dbReference type="PROSITE" id="PS01295">
    <property type="entry name" value="ISPD"/>
    <property type="match status" value="1"/>
</dbReference>
<dbReference type="Proteomes" id="UP000016646">
    <property type="component" value="Unassembled WGS sequence"/>
</dbReference>
<dbReference type="InterPro" id="IPR034683">
    <property type="entry name" value="IspD/TarI"/>
</dbReference>
<dbReference type="EMBL" id="AVQI01000016">
    <property type="protein sequence ID" value="ERK04658.1"/>
    <property type="molecule type" value="Genomic_DNA"/>
</dbReference>
<keyword evidence="9 13" id="KW-0479">Metal-binding</keyword>
<evidence type="ECO:0000256" key="13">
    <source>
        <dbReference type="HAMAP-Rule" id="MF_01520"/>
    </source>
</evidence>
<dbReference type="InterPro" id="IPR001228">
    <property type="entry name" value="IspD"/>
</dbReference>
<reference evidence="17 18" key="1">
    <citation type="submission" date="2013-08" db="EMBL/GenBank/DDBJ databases">
        <authorList>
            <person name="Durkin A.S."/>
            <person name="Haft D.R."/>
            <person name="McCorrison J."/>
            <person name="Torralba M."/>
            <person name="Gillis M."/>
            <person name="Haft D.H."/>
            <person name="Methe B."/>
            <person name="Sutton G."/>
            <person name="Nelson K.E."/>
        </authorList>
    </citation>
    <scope>NUCLEOTIDE SEQUENCE [LARGE SCALE GENOMIC DNA]</scope>
    <source>
        <strain evidence="16 18">ATCC 35536</strain>
        <strain evidence="15 17">VPI DR56BR1116</strain>
    </source>
</reference>
<dbReference type="eggNOG" id="COG1211">
    <property type="taxonomic scope" value="Bacteria"/>
</dbReference>
<feature type="binding site" evidence="13">
    <location>
        <position position="245"/>
    </location>
    <ligand>
        <name>a divalent metal cation</name>
        <dbReference type="ChEBI" id="CHEBI:60240"/>
    </ligand>
</feature>
<dbReference type="GO" id="GO:0046872">
    <property type="term" value="F:metal ion binding"/>
    <property type="evidence" value="ECO:0007669"/>
    <property type="project" value="UniProtKB-KW"/>
</dbReference>
<dbReference type="InterPro" id="IPR003526">
    <property type="entry name" value="MECDP_synthase"/>
</dbReference>
<evidence type="ECO:0000256" key="8">
    <source>
        <dbReference type="ARBA" id="ARBA00022695"/>
    </source>
</evidence>
<evidence type="ECO:0000256" key="9">
    <source>
        <dbReference type="ARBA" id="ARBA00022723"/>
    </source>
</evidence>
<dbReference type="STRING" id="1125725.HMPREF1325_1934"/>
<dbReference type="GO" id="GO:0050518">
    <property type="term" value="F:2-C-methyl-D-erythritol 4-phosphate cytidylyltransferase activity"/>
    <property type="evidence" value="ECO:0007669"/>
    <property type="project" value="UniProtKB-UniRule"/>
</dbReference>
<dbReference type="PROSITE" id="PS01350">
    <property type="entry name" value="ISPF"/>
    <property type="match status" value="1"/>
</dbReference>
<evidence type="ECO:0000256" key="6">
    <source>
        <dbReference type="ARBA" id="ARBA00009789"/>
    </source>
</evidence>
<feature type="binding site" evidence="13">
    <location>
        <position position="277"/>
    </location>
    <ligand>
        <name>a divalent metal cation</name>
        <dbReference type="ChEBI" id="CHEBI:60240"/>
    </ligand>
</feature>
<feature type="domain" description="2-C-methyl-D-erythritol 2,4-cyclodiphosphate synthase" evidence="14">
    <location>
        <begin position="237"/>
        <end position="389"/>
    </location>
</feature>
<feature type="binding site" evidence="13">
    <location>
        <begin position="291"/>
        <end position="293"/>
    </location>
    <ligand>
        <name>4-CDP-2-C-methyl-D-erythritol 2-phosphate</name>
        <dbReference type="ChEBI" id="CHEBI:57919"/>
    </ligand>
</feature>
<comment type="catalytic activity">
    <reaction evidence="2 13">
        <text>2-C-methyl-D-erythritol 4-phosphate + CTP + H(+) = 4-CDP-2-C-methyl-D-erythritol + diphosphate</text>
        <dbReference type="Rhea" id="RHEA:13429"/>
        <dbReference type="ChEBI" id="CHEBI:15378"/>
        <dbReference type="ChEBI" id="CHEBI:33019"/>
        <dbReference type="ChEBI" id="CHEBI:37563"/>
        <dbReference type="ChEBI" id="CHEBI:57823"/>
        <dbReference type="ChEBI" id="CHEBI:58262"/>
        <dbReference type="EC" id="2.7.7.60"/>
    </reaction>
</comment>
<name>U2LJQ6_TRESO</name>
<comment type="similarity">
    <text evidence="13">In the N-terminal section; belongs to the IspD/TarI cytidylyltransferase family. IspD subfamily.</text>
</comment>
<feature type="site" description="Transition state stabilizer" evidence="13">
    <location>
        <position position="368"/>
    </location>
</feature>
<dbReference type="EMBL" id="AUZJ01000014">
    <property type="protein sequence ID" value="ERF61229.1"/>
    <property type="molecule type" value="Genomic_DNA"/>
</dbReference>
<keyword evidence="18" id="KW-1185">Reference proteome</keyword>
<feature type="region of interest" description="2-C-methyl-D-erythritol 4-phosphate cytidylyltransferase" evidence="13">
    <location>
        <begin position="1"/>
        <end position="236"/>
    </location>
</feature>
<feature type="region of interest" description="2-C-methyl-D-erythritol 2,4-cyclodiphosphate synthase" evidence="13">
    <location>
        <begin position="237"/>
        <end position="392"/>
    </location>
</feature>
<comment type="caution">
    <text evidence="13">Lacks conserved residue(s) required for the propagation of feature annotation.</text>
</comment>
<dbReference type="OrthoDB" id="9806837at2"/>
<dbReference type="PANTHER" id="PTHR43181">
    <property type="entry name" value="2-C-METHYL-D-ERYTHRITOL 2,4-CYCLODIPHOSPHATE SYNTHASE, CHLOROPLASTIC"/>
    <property type="match status" value="1"/>
</dbReference>
<dbReference type="HAMAP" id="MF_01520">
    <property type="entry name" value="IspDF"/>
    <property type="match status" value="1"/>
</dbReference>
<dbReference type="NCBIfam" id="TIGR00453">
    <property type="entry name" value="ispD"/>
    <property type="match status" value="1"/>
</dbReference>
<dbReference type="Gene3D" id="3.30.1330.50">
    <property type="entry name" value="2-C-methyl-D-erythritol 2,4-cyclodiphosphate synthase"/>
    <property type="match status" value="1"/>
</dbReference>
<comment type="cofactor">
    <cofactor evidence="3 13">
        <name>a divalent metal cation</name>
        <dbReference type="ChEBI" id="CHEBI:60240"/>
    </cofactor>
</comment>
<dbReference type="Proteomes" id="UP000016412">
    <property type="component" value="Unassembled WGS sequence"/>
</dbReference>
<dbReference type="CDD" id="cd02516">
    <property type="entry name" value="CDP-ME_synthetase"/>
    <property type="match status" value="1"/>
</dbReference>
<feature type="site" description="Positions MEP for the nucleophilic attack" evidence="13">
    <location>
        <position position="168"/>
    </location>
</feature>
<feature type="binding site" evidence="13">
    <location>
        <position position="243"/>
    </location>
    <ligand>
        <name>a divalent metal cation</name>
        <dbReference type="ChEBI" id="CHEBI:60240"/>
    </ligand>
</feature>
<dbReference type="EC" id="4.6.1.12" evidence="13"/>
<dbReference type="InterPro" id="IPR018294">
    <property type="entry name" value="ISPD_synthase_CS"/>
</dbReference>
<comment type="pathway">
    <text evidence="4 13">Isoprenoid biosynthesis; isopentenyl diphosphate biosynthesis via DXP pathway; isopentenyl diphosphate from 1-deoxy-D-xylulose 5-phosphate: step 4/6.</text>
</comment>
<evidence type="ECO:0000256" key="5">
    <source>
        <dbReference type="ARBA" id="ARBA00004787"/>
    </source>
</evidence>
<evidence type="ECO:0000256" key="4">
    <source>
        <dbReference type="ARBA" id="ARBA00004709"/>
    </source>
</evidence>
<dbReference type="SUPFAM" id="SSF69765">
    <property type="entry name" value="IpsF-like"/>
    <property type="match status" value="1"/>
</dbReference>
<dbReference type="Gene3D" id="3.90.550.10">
    <property type="entry name" value="Spore Coat Polysaccharide Biosynthesis Protein SpsA, Chain A"/>
    <property type="match status" value="1"/>
</dbReference>
<dbReference type="PATRIC" id="fig|1125725.3.peg.746"/>
<feature type="binding site" evidence="13">
    <location>
        <begin position="243"/>
        <end position="245"/>
    </location>
    <ligand>
        <name>4-CDP-2-C-methyl-D-erythritol 2-phosphate</name>
        <dbReference type="ChEBI" id="CHEBI:57919"/>
    </ligand>
</feature>
<keyword evidence="12 13" id="KW-0511">Multifunctional enzyme</keyword>
<dbReference type="InterPro" id="IPR026596">
    <property type="entry name" value="IspD/F"/>
</dbReference>
<evidence type="ECO:0000313" key="18">
    <source>
        <dbReference type="Proteomes" id="UP000016646"/>
    </source>
</evidence>
<comment type="caution">
    <text evidence="15">The sequence shown here is derived from an EMBL/GenBank/DDBJ whole genome shotgun (WGS) entry which is preliminary data.</text>
</comment>
<dbReference type="UniPathway" id="UPA00056">
    <property type="reaction ID" value="UER00093"/>
</dbReference>
<dbReference type="Pfam" id="PF02542">
    <property type="entry name" value="YgbB"/>
    <property type="match status" value="1"/>
</dbReference>
<evidence type="ECO:0000256" key="10">
    <source>
        <dbReference type="ARBA" id="ARBA00023229"/>
    </source>
</evidence>
<keyword evidence="7 13" id="KW-0808">Transferase</keyword>
<organism evidence="15 17">
    <name type="scientific">Treponema socranskii subsp. socranskii VPI DR56BR1116 = ATCC 35536</name>
    <dbReference type="NCBI Taxonomy" id="1125725"/>
    <lineage>
        <taxon>Bacteria</taxon>
        <taxon>Pseudomonadati</taxon>
        <taxon>Spirochaetota</taxon>
        <taxon>Spirochaetia</taxon>
        <taxon>Spirochaetales</taxon>
        <taxon>Treponemataceae</taxon>
        <taxon>Treponema</taxon>
    </lineage>
</organism>
<dbReference type="AlphaFoldDB" id="U2LJQ6"/>
<feature type="binding site" evidence="13">
    <location>
        <begin position="269"/>
        <end position="270"/>
    </location>
    <ligand>
        <name>4-CDP-2-C-methyl-D-erythritol 2-phosphate</name>
        <dbReference type="ChEBI" id="CHEBI:57919"/>
    </ligand>
</feature>
<dbReference type="PANTHER" id="PTHR43181:SF1">
    <property type="entry name" value="2-C-METHYL-D-ERYTHRITOL 2,4-CYCLODIPHOSPHATE SYNTHASE, CHLOROPLASTIC"/>
    <property type="match status" value="1"/>
</dbReference>
<dbReference type="GO" id="GO:0016114">
    <property type="term" value="P:terpenoid biosynthetic process"/>
    <property type="evidence" value="ECO:0007669"/>
    <property type="project" value="InterPro"/>
</dbReference>
<dbReference type="CDD" id="cd00554">
    <property type="entry name" value="MECDP_synthase"/>
    <property type="match status" value="1"/>
</dbReference>
<evidence type="ECO:0000313" key="17">
    <source>
        <dbReference type="Proteomes" id="UP000016412"/>
    </source>
</evidence>
<feature type="site" description="Positions MEP for the nucleophilic attack" evidence="13">
    <location>
        <position position="224"/>
    </location>
</feature>
<evidence type="ECO:0000256" key="11">
    <source>
        <dbReference type="ARBA" id="ARBA00023239"/>
    </source>
</evidence>